<keyword evidence="6" id="KW-1185">Reference proteome</keyword>
<dbReference type="RefSeq" id="WP_187808655.1">
    <property type="nucleotide sequence ID" value="NZ_LZEU01000001.1"/>
</dbReference>
<comment type="similarity">
    <text evidence="1">Belongs to the FAH family.</text>
</comment>
<dbReference type="Pfam" id="PF10370">
    <property type="entry name" value="Rv2993c-like_N"/>
    <property type="match status" value="1"/>
</dbReference>
<evidence type="ECO:0000313" key="5">
    <source>
        <dbReference type="EMBL" id="MBC9252822.1"/>
    </source>
</evidence>
<dbReference type="InterPro" id="IPR011234">
    <property type="entry name" value="Fumarylacetoacetase-like_C"/>
</dbReference>
<comment type="caution">
    <text evidence="5">The sequence shown here is derived from an EMBL/GenBank/DDBJ whole genome shotgun (WGS) entry which is preliminary data.</text>
</comment>
<reference evidence="5 6" key="1">
    <citation type="submission" date="2016-06" db="EMBL/GenBank/DDBJ databases">
        <authorList>
            <person name="Ramos C."/>
            <person name="Pintado A."/>
            <person name="Crespo-Gomez J.I."/>
        </authorList>
    </citation>
    <scope>NUCLEOTIDE SEQUENCE [LARGE SCALE GENOMIC DNA]</scope>
    <source>
        <strain evidence="5 6">AVO110</strain>
    </source>
</reference>
<keyword evidence="2" id="KW-0479">Metal-binding</keyword>
<organism evidence="5 6">
    <name type="scientific">Aquipseudomonas alcaligenes</name>
    <name type="common">Pseudomonas alcaligenes</name>
    <dbReference type="NCBI Taxonomy" id="43263"/>
    <lineage>
        <taxon>Bacteria</taxon>
        <taxon>Pseudomonadati</taxon>
        <taxon>Pseudomonadota</taxon>
        <taxon>Gammaproteobacteria</taxon>
        <taxon>Pseudomonadales</taxon>
        <taxon>Pseudomonadaceae</taxon>
        <taxon>Aquipseudomonas</taxon>
    </lineage>
</organism>
<dbReference type="GO" id="GO:0016787">
    <property type="term" value="F:hydrolase activity"/>
    <property type="evidence" value="ECO:0007669"/>
    <property type="project" value="UniProtKB-KW"/>
</dbReference>
<dbReference type="Gene3D" id="3.90.850.10">
    <property type="entry name" value="Fumarylacetoacetase-like, C-terminal domain"/>
    <property type="match status" value="1"/>
</dbReference>
<protein>
    <submittedName>
        <fullName evidence="5">Fumarylacetoacetate hydrolase</fullName>
    </submittedName>
</protein>
<dbReference type="Proteomes" id="UP000744555">
    <property type="component" value="Unassembled WGS sequence"/>
</dbReference>
<dbReference type="PANTHER" id="PTHR42796">
    <property type="entry name" value="FUMARYLACETOACETATE HYDROLASE DOMAIN-CONTAINING PROTEIN 2A-RELATED"/>
    <property type="match status" value="1"/>
</dbReference>
<dbReference type="SUPFAM" id="SSF56529">
    <property type="entry name" value="FAH"/>
    <property type="match status" value="1"/>
</dbReference>
<dbReference type="InterPro" id="IPR051121">
    <property type="entry name" value="FAH"/>
</dbReference>
<feature type="domain" description="Rv2993c-like N-terminal" evidence="4">
    <location>
        <begin position="7"/>
        <end position="65"/>
    </location>
</feature>
<sequence>MAAVNVVRFAYQNEIHWGVIRQGHITVIPGTFETTGDLVRNTKVSELAQLNGTEIAADKVKILSPVTRNQQFVCQGANYRQHMIESGMDPDEKKYNMIFTKAASCIVEADSPVIKPANVRFLDYEIELGLILKREITAQVRVTDSNLHEFIAGLVIVNDYSARDVQIPQMQFYKGKSFRTFGPVGPHLCLLDSEHIDYLKKLQLCLKVNGQVRQSDSTANMVYGPAETLTELSGVHDFAPGDLIATGTPAGCALTVPSPAKQRIAALLPESVKWKAFLKAQEGRSQYLKSGDLVEASICSTDGVIDLGVQRNQVVERV</sequence>
<evidence type="ECO:0000256" key="1">
    <source>
        <dbReference type="ARBA" id="ARBA00010211"/>
    </source>
</evidence>
<dbReference type="Pfam" id="PF01557">
    <property type="entry name" value="FAA_hydrolase"/>
    <property type="match status" value="1"/>
</dbReference>
<evidence type="ECO:0000256" key="2">
    <source>
        <dbReference type="ARBA" id="ARBA00022723"/>
    </source>
</evidence>
<gene>
    <name evidence="5" type="ORF">A9179_21365</name>
</gene>
<proteinExistence type="inferred from homology"/>
<evidence type="ECO:0000259" key="3">
    <source>
        <dbReference type="Pfam" id="PF01557"/>
    </source>
</evidence>
<feature type="domain" description="Fumarylacetoacetase-like C-terminal" evidence="3">
    <location>
        <begin position="72"/>
        <end position="315"/>
    </location>
</feature>
<dbReference type="InterPro" id="IPR036663">
    <property type="entry name" value="Fumarylacetoacetase_C_sf"/>
</dbReference>
<dbReference type="InterPro" id="IPR018833">
    <property type="entry name" value="Rv2993c-like_N"/>
</dbReference>
<evidence type="ECO:0000259" key="4">
    <source>
        <dbReference type="Pfam" id="PF10370"/>
    </source>
</evidence>
<dbReference type="EMBL" id="LZEU01000001">
    <property type="protein sequence ID" value="MBC9252822.1"/>
    <property type="molecule type" value="Genomic_DNA"/>
</dbReference>
<accession>A0ABR7S5G3</accession>
<name>A0ABR7S5G3_AQUAC</name>
<evidence type="ECO:0000313" key="6">
    <source>
        <dbReference type="Proteomes" id="UP000744555"/>
    </source>
</evidence>
<dbReference type="PANTHER" id="PTHR42796:SF4">
    <property type="entry name" value="FUMARYLACETOACETATE HYDROLASE DOMAIN-CONTAINING PROTEIN 2A"/>
    <property type="match status" value="1"/>
</dbReference>
<keyword evidence="5" id="KW-0378">Hydrolase</keyword>